<sequence length="229" mass="25832">MLMPQNGGSRGDVHVEDNQNMSFPWWEGTFMRCFTAIDEKLAKNIDTDGFHGGSTSVSVLKQGDQVIIGNVRDSRAVLCRRAPDNRLIPVQLTVDLTPDIPREAMRIFAVEEDPTVNRVWMPKRDCPGLAMARAFRNFCLKDYGVASVPDIMDLLTNSEVINIVASAPKRSVAAKLLVNHAARAWKYKYGFKIWQEYGRIKRKNGMLLEGSPEPTLNHRLQSPQYLKEG</sequence>
<accession>A0A445L737</accession>
<evidence type="ECO:0000259" key="1">
    <source>
        <dbReference type="PROSITE" id="PS51746"/>
    </source>
</evidence>
<evidence type="ECO:0000313" key="3">
    <source>
        <dbReference type="EMBL" id="RZC19067.1"/>
    </source>
</evidence>
<dbReference type="Gene3D" id="3.60.40.10">
    <property type="entry name" value="PPM-type phosphatase domain"/>
    <property type="match status" value="1"/>
</dbReference>
<proteinExistence type="predicted"/>
<organism evidence="2 4">
    <name type="scientific">Glycine soja</name>
    <name type="common">Wild soybean</name>
    <dbReference type="NCBI Taxonomy" id="3848"/>
    <lineage>
        <taxon>Eukaryota</taxon>
        <taxon>Viridiplantae</taxon>
        <taxon>Streptophyta</taxon>
        <taxon>Embryophyta</taxon>
        <taxon>Tracheophyta</taxon>
        <taxon>Spermatophyta</taxon>
        <taxon>Magnoliopsida</taxon>
        <taxon>eudicotyledons</taxon>
        <taxon>Gunneridae</taxon>
        <taxon>Pentapetalae</taxon>
        <taxon>rosids</taxon>
        <taxon>fabids</taxon>
        <taxon>Fabales</taxon>
        <taxon>Fabaceae</taxon>
        <taxon>Papilionoideae</taxon>
        <taxon>50 kb inversion clade</taxon>
        <taxon>NPAAA clade</taxon>
        <taxon>indigoferoid/millettioid clade</taxon>
        <taxon>Phaseoleae</taxon>
        <taxon>Glycine</taxon>
        <taxon>Glycine subgen. Soja</taxon>
    </lineage>
</organism>
<dbReference type="PROSITE" id="PS51746">
    <property type="entry name" value="PPM_2"/>
    <property type="match status" value="1"/>
</dbReference>
<dbReference type="SMART" id="SM00332">
    <property type="entry name" value="PP2Cc"/>
    <property type="match status" value="1"/>
</dbReference>
<comment type="caution">
    <text evidence="2">The sequence shown here is derived from an EMBL/GenBank/DDBJ whole genome shotgun (WGS) entry which is preliminary data.</text>
</comment>
<keyword evidence="4" id="KW-1185">Reference proteome</keyword>
<dbReference type="InterPro" id="IPR036457">
    <property type="entry name" value="PPM-type-like_dom_sf"/>
</dbReference>
<dbReference type="GO" id="GO:0004722">
    <property type="term" value="F:protein serine/threonine phosphatase activity"/>
    <property type="evidence" value="ECO:0007669"/>
    <property type="project" value="InterPro"/>
</dbReference>
<dbReference type="SUPFAM" id="SSF81606">
    <property type="entry name" value="PP2C-like"/>
    <property type="match status" value="1"/>
</dbReference>
<feature type="domain" description="PPM-type phosphatase" evidence="1">
    <location>
        <begin position="1"/>
        <end position="229"/>
    </location>
</feature>
<dbReference type="AlphaFoldDB" id="A0A445L737"/>
<reference evidence="2 4" key="1">
    <citation type="submission" date="2018-09" db="EMBL/GenBank/DDBJ databases">
        <title>A high-quality reference genome of wild soybean provides a powerful tool to mine soybean genomes.</title>
        <authorList>
            <person name="Xie M."/>
            <person name="Chung C.Y.L."/>
            <person name="Li M.-W."/>
            <person name="Wong F.-L."/>
            <person name="Chan T.-F."/>
            <person name="Lam H.-M."/>
        </authorList>
    </citation>
    <scope>NUCLEOTIDE SEQUENCE [LARGE SCALE GENOMIC DNA]</scope>
    <source>
        <strain evidence="4">cv. W05</strain>
        <tissue evidence="2">Hypocotyl of etiolated seedlings</tissue>
    </source>
</reference>
<dbReference type="Proteomes" id="UP000289340">
    <property type="component" value="Chromosome 3"/>
</dbReference>
<evidence type="ECO:0000313" key="2">
    <source>
        <dbReference type="EMBL" id="RZC19066.1"/>
    </source>
</evidence>
<dbReference type="EMBL" id="QZWG01000003">
    <property type="protein sequence ID" value="RZC19067.1"/>
    <property type="molecule type" value="Genomic_DNA"/>
</dbReference>
<dbReference type="PANTHER" id="PTHR47992">
    <property type="entry name" value="PROTEIN PHOSPHATASE"/>
    <property type="match status" value="1"/>
</dbReference>
<protein>
    <submittedName>
        <fullName evidence="2">Putative disease resistance RPP13-like protein 1 isoform B</fullName>
    </submittedName>
    <submittedName>
        <fullName evidence="3">Putative disease resistance RPP13-like protein 1 isoform C</fullName>
    </submittedName>
</protein>
<dbReference type="InterPro" id="IPR015655">
    <property type="entry name" value="PP2C"/>
</dbReference>
<evidence type="ECO:0000313" key="4">
    <source>
        <dbReference type="Proteomes" id="UP000289340"/>
    </source>
</evidence>
<dbReference type="EMBL" id="QZWG01000003">
    <property type="protein sequence ID" value="RZC19066.1"/>
    <property type="molecule type" value="Genomic_DNA"/>
</dbReference>
<dbReference type="InterPro" id="IPR001932">
    <property type="entry name" value="PPM-type_phosphatase-like_dom"/>
</dbReference>
<dbReference type="CDD" id="cd00143">
    <property type="entry name" value="PP2Cc"/>
    <property type="match status" value="1"/>
</dbReference>
<name>A0A445L737_GLYSO</name>
<gene>
    <name evidence="2" type="ORF">D0Y65_006058</name>
</gene>
<dbReference type="Pfam" id="PF00481">
    <property type="entry name" value="PP2C"/>
    <property type="match status" value="1"/>
</dbReference>